<sequence length="240" mass="26567">MGAMLELHNFQYSYGNIKVVKGIDLYVNEGEMVTLIGANGAGKTTTLRTISGLTEARGVEGEIIFNGNRIEGMKGSRIARMGLVQVLEGRHIFSKLTVEENLLNGAYTRRDTKGIEADLQKIYKRFPRLLERKQQMGGTLSGGEQQMLAIGRALIANPRMILLDEPSLGLAPLIVAEIFEAIREINREGTTVLFVEQNSKIALTTAQRGYVLQTGHMILTDTCESLLHNEDVRKAYLGEE</sequence>
<accession>A0A1I0HKC2</accession>
<evidence type="ECO:0000256" key="1">
    <source>
        <dbReference type="ARBA" id="ARBA00005417"/>
    </source>
</evidence>
<dbReference type="PIRSF" id="PIRSF039137">
    <property type="entry name" value="ABC_branched_ATPase"/>
    <property type="match status" value="1"/>
</dbReference>
<evidence type="ECO:0000313" key="7">
    <source>
        <dbReference type="EMBL" id="SET84323.1"/>
    </source>
</evidence>
<name>A0A1I0HKC2_9FIRM</name>
<reference evidence="8" key="1">
    <citation type="submission" date="2016-10" db="EMBL/GenBank/DDBJ databases">
        <authorList>
            <person name="Varghese N."/>
            <person name="Submissions S."/>
        </authorList>
    </citation>
    <scope>NUCLEOTIDE SEQUENCE [LARGE SCALE GENOMIC DNA]</scope>
    <source>
        <strain evidence="8">NLAE-zl-G277</strain>
    </source>
</reference>
<dbReference type="SUPFAM" id="SSF52540">
    <property type="entry name" value="P-loop containing nucleoside triphosphate hydrolases"/>
    <property type="match status" value="1"/>
</dbReference>
<keyword evidence="5" id="KW-0029">Amino-acid transport</keyword>
<dbReference type="RefSeq" id="WP_242956352.1">
    <property type="nucleotide sequence ID" value="NZ_DAINWJ010000201.1"/>
</dbReference>
<dbReference type="InterPro" id="IPR003593">
    <property type="entry name" value="AAA+_ATPase"/>
</dbReference>
<dbReference type="GO" id="GO:0005524">
    <property type="term" value="F:ATP binding"/>
    <property type="evidence" value="ECO:0007669"/>
    <property type="project" value="UniProtKB-KW"/>
</dbReference>
<dbReference type="GO" id="GO:0015807">
    <property type="term" value="P:L-amino acid transport"/>
    <property type="evidence" value="ECO:0007669"/>
    <property type="project" value="TreeGrafter"/>
</dbReference>
<keyword evidence="8" id="KW-1185">Reference proteome</keyword>
<dbReference type="CDD" id="cd03224">
    <property type="entry name" value="ABC_TM1139_LivF_branched"/>
    <property type="match status" value="1"/>
</dbReference>
<protein>
    <submittedName>
        <fullName evidence="7">Amino acid/amide ABC transporter ATP-binding protein 2, HAAT family</fullName>
    </submittedName>
</protein>
<dbReference type="PANTHER" id="PTHR43820:SF3">
    <property type="entry name" value="BRANCHED-CHAIN AMINO ACID TRANSPORT SYSTEM,ATP-BINDING PROTEIN"/>
    <property type="match status" value="1"/>
</dbReference>
<comment type="similarity">
    <text evidence="1">Belongs to the ABC transporter superfamily.</text>
</comment>
<dbReference type="STRING" id="460384.SAMN05216313_11689"/>
<evidence type="ECO:0000256" key="5">
    <source>
        <dbReference type="ARBA" id="ARBA00022970"/>
    </source>
</evidence>
<dbReference type="AlphaFoldDB" id="A0A1I0HKC2"/>
<dbReference type="InterPro" id="IPR017871">
    <property type="entry name" value="ABC_transporter-like_CS"/>
</dbReference>
<dbReference type="InterPro" id="IPR052156">
    <property type="entry name" value="BCAA_Transport_ATP-bd_LivF"/>
</dbReference>
<dbReference type="EMBL" id="FOIM01000016">
    <property type="protein sequence ID" value="SET84323.1"/>
    <property type="molecule type" value="Genomic_DNA"/>
</dbReference>
<proteinExistence type="inferred from homology"/>
<dbReference type="PANTHER" id="PTHR43820">
    <property type="entry name" value="HIGH-AFFINITY BRANCHED-CHAIN AMINO ACID TRANSPORT ATP-BINDING PROTEIN LIVF"/>
    <property type="match status" value="1"/>
</dbReference>
<dbReference type="SMART" id="SM00382">
    <property type="entry name" value="AAA"/>
    <property type="match status" value="1"/>
</dbReference>
<keyword evidence="2" id="KW-0813">Transport</keyword>
<dbReference type="GO" id="GO:0016887">
    <property type="term" value="F:ATP hydrolysis activity"/>
    <property type="evidence" value="ECO:0007669"/>
    <property type="project" value="InterPro"/>
</dbReference>
<feature type="domain" description="ABC transporter" evidence="6">
    <location>
        <begin position="5"/>
        <end position="239"/>
    </location>
</feature>
<dbReference type="PROSITE" id="PS00211">
    <property type="entry name" value="ABC_TRANSPORTER_1"/>
    <property type="match status" value="1"/>
</dbReference>
<dbReference type="InterPro" id="IPR030660">
    <property type="entry name" value="ABC_branched_ATPase_LivF/BraG"/>
</dbReference>
<dbReference type="PROSITE" id="PS50893">
    <property type="entry name" value="ABC_TRANSPORTER_2"/>
    <property type="match status" value="1"/>
</dbReference>
<keyword evidence="3" id="KW-0547">Nucleotide-binding</keyword>
<evidence type="ECO:0000256" key="4">
    <source>
        <dbReference type="ARBA" id="ARBA00022840"/>
    </source>
</evidence>
<evidence type="ECO:0000256" key="3">
    <source>
        <dbReference type="ARBA" id="ARBA00022741"/>
    </source>
</evidence>
<gene>
    <name evidence="7" type="ORF">SAMN05216313_11689</name>
</gene>
<keyword evidence="4 7" id="KW-0067">ATP-binding</keyword>
<evidence type="ECO:0000256" key="2">
    <source>
        <dbReference type="ARBA" id="ARBA00022448"/>
    </source>
</evidence>
<dbReference type="Gene3D" id="3.40.50.300">
    <property type="entry name" value="P-loop containing nucleotide triphosphate hydrolases"/>
    <property type="match status" value="1"/>
</dbReference>
<organism evidence="7 8">
    <name type="scientific">Enterocloster lavalensis</name>
    <dbReference type="NCBI Taxonomy" id="460384"/>
    <lineage>
        <taxon>Bacteria</taxon>
        <taxon>Bacillati</taxon>
        <taxon>Bacillota</taxon>
        <taxon>Clostridia</taxon>
        <taxon>Lachnospirales</taxon>
        <taxon>Lachnospiraceae</taxon>
        <taxon>Enterocloster</taxon>
    </lineage>
</organism>
<dbReference type="GO" id="GO:0015658">
    <property type="term" value="F:branched-chain amino acid transmembrane transporter activity"/>
    <property type="evidence" value="ECO:0007669"/>
    <property type="project" value="InterPro"/>
</dbReference>
<evidence type="ECO:0000259" key="6">
    <source>
        <dbReference type="PROSITE" id="PS50893"/>
    </source>
</evidence>
<dbReference type="Pfam" id="PF00005">
    <property type="entry name" value="ABC_tran"/>
    <property type="match status" value="1"/>
</dbReference>
<evidence type="ECO:0000313" key="8">
    <source>
        <dbReference type="Proteomes" id="UP000198508"/>
    </source>
</evidence>
<dbReference type="Proteomes" id="UP000198508">
    <property type="component" value="Unassembled WGS sequence"/>
</dbReference>
<dbReference type="InterPro" id="IPR003439">
    <property type="entry name" value="ABC_transporter-like_ATP-bd"/>
</dbReference>
<dbReference type="InterPro" id="IPR027417">
    <property type="entry name" value="P-loop_NTPase"/>
</dbReference>